<feature type="region of interest" description="Disordered" evidence="2">
    <location>
        <begin position="305"/>
        <end position="451"/>
    </location>
</feature>
<dbReference type="EMBL" id="DS268407">
    <property type="protein sequence ID" value="EFO82536.1"/>
    <property type="molecule type" value="Genomic_DNA"/>
</dbReference>
<feature type="region of interest" description="Disordered" evidence="2">
    <location>
        <begin position="895"/>
        <end position="953"/>
    </location>
</feature>
<dbReference type="HOGENOM" id="CLU_345898_0_0_1"/>
<dbReference type="Proteomes" id="UP000008281">
    <property type="component" value="Unassembled WGS sequence"/>
</dbReference>
<dbReference type="FunCoup" id="E3LDS6">
    <property type="interactions" value="1370"/>
</dbReference>
<feature type="compositionally biased region" description="Basic and acidic residues" evidence="2">
    <location>
        <begin position="641"/>
        <end position="663"/>
    </location>
</feature>
<sequence>MRVRKEIHILVDASLKMHVKIDHQKTAMNKVNNFLLHLAKMSDLQPAYFGRVHIHIGDVYIPVEEGNAEKMIRDAEKVMNDASKENDLLFFWNSVLSGDGNDDNLFFIISSVVDDRVSIWLFLIQQLLSMFENYKNKLIFLDFSGKKIDISPEHKRLVHVVKHRDVKKCAKKIHKRFLSEYLTTVNFGFLMKTEFFPVLLHEEDDYDLESIKVIATSTFQPLESISILAKGFIMPVDQCYDKKGTKVNSAAAYKILKALLGEEFNPKVKEEDISLDVSKDDSVTIIEDESRAEKVKDATAEVKQEVEEEVMEEEEIKEEEVKEEEVKEDIEEEVKPILTTPAKKSRKRKAIGDDDDDDDEEYTPTKRKSTRKPAKASGRGGKRKAVKEHSPASAKKAATPGRGRKAKKVVEEEPEKEDEPMEEEQAEEPEKAEEKTEEQQAETKEEVKPAEVVEEIPEPVFLVACASERHTGIRRPVILRLRGLEQQDKTYYDEETRKLKIAEKAAAAEAEAAEQAAKEEAARQEAANMEYAQQMAMLRQYEYERAQQNAPMTTPMEDDSPESPPPYDCPASPDMAPATAQDVKIIPTIATIPLEPEAQEPEEPDEPDEPEEPEEPSGDVDFRTTTPIKMIPLEAVGTEETSDKSADQGSDKSADQGSDKSADQNELNVSSESADNSGGIELKESTCIVDESDVPEEPEDLLKVQNTPVKTIPVDSCVKSNDGENQSESVEEAAVKEEDEKYIEVIVLNMTWEKFREQVALADDEEAIEELTERELEMPGVEPMHDYTKLTGWYSSEAMQFYLNKLFRAMRKLHDRRPLYDNEIRNMKQMVQYGQSANLAWNFSMLLRDEDNVVPEDFLPLLESTAQEFDKLYYEISKRSPMRRPALPRRFQHHHPLHHQPHYSPHYQSAQHHARHAYGHNPQHYNSPHHGSPHSSPHHGSPHKKYQQPQHHY</sequence>
<evidence type="ECO:0000313" key="4">
    <source>
        <dbReference type="Proteomes" id="UP000008281"/>
    </source>
</evidence>
<evidence type="ECO:0000256" key="1">
    <source>
        <dbReference type="SAM" id="Coils"/>
    </source>
</evidence>
<dbReference type="eggNOG" id="ENOG502SBH7">
    <property type="taxonomic scope" value="Eukaryota"/>
</dbReference>
<feature type="compositionally biased region" description="Acidic residues" evidence="2">
    <location>
        <begin position="353"/>
        <end position="362"/>
    </location>
</feature>
<feature type="compositionally biased region" description="Polar residues" evidence="2">
    <location>
        <begin position="664"/>
        <end position="676"/>
    </location>
</feature>
<protein>
    <submittedName>
        <fullName evidence="3">Uncharacterized protein</fullName>
    </submittedName>
</protein>
<evidence type="ECO:0000313" key="3">
    <source>
        <dbReference type="EMBL" id="EFO82536.1"/>
    </source>
</evidence>
<dbReference type="STRING" id="31234.E3LDS6"/>
<dbReference type="OMA" id="TKLTGWY"/>
<accession>E3LDS6</accession>
<proteinExistence type="predicted"/>
<feature type="compositionally biased region" description="Basic residues" evidence="2">
    <location>
        <begin position="936"/>
        <end position="953"/>
    </location>
</feature>
<feature type="compositionally biased region" description="Basic residues" evidence="2">
    <location>
        <begin position="365"/>
        <end position="386"/>
    </location>
</feature>
<gene>
    <name evidence="3" type="ORF">CRE_00206</name>
</gene>
<dbReference type="InParanoid" id="E3LDS6"/>
<organism evidence="4">
    <name type="scientific">Caenorhabditis remanei</name>
    <name type="common">Caenorhabditis vulgaris</name>
    <dbReference type="NCBI Taxonomy" id="31234"/>
    <lineage>
        <taxon>Eukaryota</taxon>
        <taxon>Metazoa</taxon>
        <taxon>Ecdysozoa</taxon>
        <taxon>Nematoda</taxon>
        <taxon>Chromadorea</taxon>
        <taxon>Rhabditida</taxon>
        <taxon>Rhabditina</taxon>
        <taxon>Rhabditomorpha</taxon>
        <taxon>Rhabditoidea</taxon>
        <taxon>Rhabditidae</taxon>
        <taxon>Peloderinae</taxon>
        <taxon>Caenorhabditis</taxon>
    </lineage>
</organism>
<feature type="compositionally biased region" description="Acidic residues" evidence="2">
    <location>
        <begin position="306"/>
        <end position="332"/>
    </location>
</feature>
<evidence type="ECO:0000256" key="2">
    <source>
        <dbReference type="SAM" id="MobiDB-lite"/>
    </source>
</evidence>
<keyword evidence="4" id="KW-1185">Reference proteome</keyword>
<feature type="compositionally biased region" description="Acidic residues" evidence="2">
    <location>
        <begin position="597"/>
        <end position="618"/>
    </location>
</feature>
<keyword evidence="1" id="KW-0175">Coiled coil</keyword>
<feature type="compositionally biased region" description="Basic and acidic residues" evidence="2">
    <location>
        <begin position="428"/>
        <end position="451"/>
    </location>
</feature>
<name>E3LDS6_CAERE</name>
<reference evidence="3" key="1">
    <citation type="submission" date="2007-07" db="EMBL/GenBank/DDBJ databases">
        <title>PCAP assembly of the Caenorhabditis remanei genome.</title>
        <authorList>
            <consortium name="The Caenorhabditis remanei Sequencing Consortium"/>
            <person name="Wilson R.K."/>
        </authorList>
    </citation>
    <scope>NUCLEOTIDE SEQUENCE [LARGE SCALE GENOMIC DNA]</scope>
    <source>
        <strain evidence="3">PB4641</strain>
    </source>
</reference>
<feature type="coiled-coil region" evidence="1">
    <location>
        <begin position="499"/>
        <end position="534"/>
    </location>
</feature>
<feature type="compositionally biased region" description="Acidic residues" evidence="2">
    <location>
        <begin position="412"/>
        <end position="427"/>
    </location>
</feature>
<feature type="region of interest" description="Disordered" evidence="2">
    <location>
        <begin position="542"/>
        <end position="683"/>
    </location>
</feature>
<dbReference type="AlphaFoldDB" id="E3LDS6"/>
<dbReference type="OrthoDB" id="5877820at2759"/>